<dbReference type="AlphaFoldDB" id="A0A7J5AC42"/>
<name>A0A7J5AC42_9FLAO</name>
<keyword evidence="1" id="KW-1133">Transmembrane helix</keyword>
<dbReference type="OrthoDB" id="713928at2"/>
<comment type="caution">
    <text evidence="2">The sequence shown here is derived from an EMBL/GenBank/DDBJ whole genome shotgun (WGS) entry which is preliminary data.</text>
</comment>
<organism evidence="2 3">
    <name type="scientific">Tenacibaculum aiptasiae</name>
    <dbReference type="NCBI Taxonomy" id="426481"/>
    <lineage>
        <taxon>Bacteria</taxon>
        <taxon>Pseudomonadati</taxon>
        <taxon>Bacteroidota</taxon>
        <taxon>Flavobacteriia</taxon>
        <taxon>Flavobacteriales</taxon>
        <taxon>Flavobacteriaceae</taxon>
        <taxon>Tenacibaculum</taxon>
    </lineage>
</organism>
<dbReference type="Proteomes" id="UP000467305">
    <property type="component" value="Unassembled WGS sequence"/>
</dbReference>
<feature type="transmembrane region" description="Helical" evidence="1">
    <location>
        <begin position="24"/>
        <end position="45"/>
    </location>
</feature>
<evidence type="ECO:0000256" key="1">
    <source>
        <dbReference type="SAM" id="Phobius"/>
    </source>
</evidence>
<keyword evidence="1" id="KW-0472">Membrane</keyword>
<accession>A0A7J5AC42</accession>
<feature type="transmembrane region" description="Helical" evidence="1">
    <location>
        <begin position="51"/>
        <end position="67"/>
    </location>
</feature>
<dbReference type="RefSeq" id="WP_150900264.1">
    <property type="nucleotide sequence ID" value="NZ_WAAU01000024.1"/>
</dbReference>
<reference evidence="2 3" key="1">
    <citation type="submission" date="2019-09" db="EMBL/GenBank/DDBJ databases">
        <authorList>
            <person name="Cao W.R."/>
        </authorList>
    </citation>
    <scope>NUCLEOTIDE SEQUENCE [LARGE SCALE GENOMIC DNA]</scope>
    <source>
        <strain evidence="3">a4</strain>
    </source>
</reference>
<sequence length="73" mass="8121">MIQENKNSELADKEITNQKQSSKLINALLIGFLAGIIVTGLIAWIIAKKTWGIVPMIAPIFIIYLLIKKKKNG</sequence>
<protein>
    <recommendedName>
        <fullName evidence="4">FUSC family protein</fullName>
    </recommendedName>
</protein>
<dbReference type="EMBL" id="WAAU01000024">
    <property type="protein sequence ID" value="KAB1155147.1"/>
    <property type="molecule type" value="Genomic_DNA"/>
</dbReference>
<gene>
    <name evidence="2" type="ORF">F7018_11755</name>
</gene>
<keyword evidence="1" id="KW-0812">Transmembrane</keyword>
<evidence type="ECO:0000313" key="3">
    <source>
        <dbReference type="Proteomes" id="UP000467305"/>
    </source>
</evidence>
<proteinExistence type="predicted"/>
<evidence type="ECO:0000313" key="2">
    <source>
        <dbReference type="EMBL" id="KAB1155147.1"/>
    </source>
</evidence>
<keyword evidence="3" id="KW-1185">Reference proteome</keyword>
<evidence type="ECO:0008006" key="4">
    <source>
        <dbReference type="Google" id="ProtNLM"/>
    </source>
</evidence>